<sequence>MKRSPLFALPFAAAIIFLSNYQGLATAFKASHRMSGFSVDNSHYIYLESYRNSVTEVPTAEIQIINIENNSCVRDGCLETEYDRTAYSITNQTAENDLLNKTSTIRHDLGLNRLKVGIQLPIIKRKINHDYPPSSGINRSETVSFRLNNPGEPLYIRLDQKHIPSALSGGASGAARASMRLVINYNYYQLTLGDLNNYRDAVTNYAIREVRLSPNRDNVVVLIDMTQPMEEGEIQTTFVQSFPLP</sequence>
<dbReference type="InterPro" id="IPR018725">
    <property type="entry name" value="DUF2259_secreted"/>
</dbReference>
<dbReference type="EMBL" id="JAMZMM010000102">
    <property type="protein sequence ID" value="MCP2729253.1"/>
    <property type="molecule type" value="Genomic_DNA"/>
</dbReference>
<protein>
    <submittedName>
        <fullName evidence="1">DUF2259 domain-containing protein</fullName>
    </submittedName>
</protein>
<comment type="caution">
    <text evidence="1">The sequence shown here is derived from an EMBL/GenBank/DDBJ whole genome shotgun (WGS) entry which is preliminary data.</text>
</comment>
<evidence type="ECO:0000313" key="2">
    <source>
        <dbReference type="Proteomes" id="UP001204953"/>
    </source>
</evidence>
<dbReference type="AlphaFoldDB" id="A0AAE3KP20"/>
<dbReference type="Pfam" id="PF10016">
    <property type="entry name" value="DUF2259"/>
    <property type="match status" value="1"/>
</dbReference>
<keyword evidence="2" id="KW-1185">Reference proteome</keyword>
<name>A0AAE3KP20_9CYAN</name>
<organism evidence="1 2">
    <name type="scientific">Limnofasciculus baicalensis BBK-W-15</name>
    <dbReference type="NCBI Taxonomy" id="2699891"/>
    <lineage>
        <taxon>Bacteria</taxon>
        <taxon>Bacillati</taxon>
        <taxon>Cyanobacteriota</taxon>
        <taxon>Cyanophyceae</taxon>
        <taxon>Coleofasciculales</taxon>
        <taxon>Coleofasciculaceae</taxon>
        <taxon>Limnofasciculus</taxon>
        <taxon>Limnofasciculus baicalensis</taxon>
    </lineage>
</organism>
<accession>A0AAE3KP20</accession>
<dbReference type="RefSeq" id="WP_254012038.1">
    <property type="nucleotide sequence ID" value="NZ_JAMZMM010000102.1"/>
</dbReference>
<dbReference type="Proteomes" id="UP001204953">
    <property type="component" value="Unassembled WGS sequence"/>
</dbReference>
<evidence type="ECO:0000313" key="1">
    <source>
        <dbReference type="EMBL" id="MCP2729253.1"/>
    </source>
</evidence>
<gene>
    <name evidence="1" type="ORF">NJ959_12380</name>
</gene>
<proteinExistence type="predicted"/>
<reference evidence="1" key="1">
    <citation type="submission" date="2022-06" db="EMBL/GenBank/DDBJ databases">
        <title>New cyanobacteria of genus Symplocastrum in benthos of Lake Baikal.</title>
        <authorList>
            <person name="Sorokovikova E."/>
            <person name="Tikhonova I."/>
            <person name="Krasnopeev A."/>
            <person name="Evseev P."/>
            <person name="Gladkikh A."/>
            <person name="Belykh O."/>
        </authorList>
    </citation>
    <scope>NUCLEOTIDE SEQUENCE</scope>
    <source>
        <strain evidence="1">BBK-W-15</strain>
    </source>
</reference>